<dbReference type="AlphaFoldDB" id="A0A498QEM6"/>
<dbReference type="Proteomes" id="UP000267289">
    <property type="component" value="Unassembled WGS sequence"/>
</dbReference>
<keyword evidence="2" id="KW-1185">Reference proteome</keyword>
<reference evidence="1 2" key="1">
    <citation type="submission" date="2018-09" db="EMBL/GenBank/DDBJ databases">
        <authorList>
            <person name="Tagini F."/>
        </authorList>
    </citation>
    <scope>NUCLEOTIDE SEQUENCE [LARGE SCALE GENOMIC DNA]</scope>
    <source>
        <strain evidence="1 2">MK13</strain>
    </source>
</reference>
<organism evidence="1 2">
    <name type="scientific">Mycobacterium innocens</name>
    <dbReference type="NCBI Taxonomy" id="2341083"/>
    <lineage>
        <taxon>Bacteria</taxon>
        <taxon>Bacillati</taxon>
        <taxon>Actinomycetota</taxon>
        <taxon>Actinomycetes</taxon>
        <taxon>Mycobacteriales</taxon>
        <taxon>Mycobacteriaceae</taxon>
        <taxon>Mycobacterium</taxon>
    </lineage>
</organism>
<accession>A0A498QEM6</accession>
<proteinExistence type="predicted"/>
<evidence type="ECO:0000313" key="2">
    <source>
        <dbReference type="Proteomes" id="UP000267289"/>
    </source>
</evidence>
<name>A0A498QEM6_9MYCO</name>
<dbReference type="EMBL" id="UPHQ01000200">
    <property type="protein sequence ID" value="VBA42030.1"/>
    <property type="molecule type" value="Genomic_DNA"/>
</dbReference>
<sequence>MRAGDTVYLVGPYRELLATLRKGQPVQQRAVGGLPEAATG</sequence>
<evidence type="ECO:0000313" key="1">
    <source>
        <dbReference type="EMBL" id="VBA42030.1"/>
    </source>
</evidence>
<gene>
    <name evidence="1" type="ORF">LAUMK13_03838</name>
</gene>
<protein>
    <submittedName>
        <fullName evidence="1">Uncharacterized protein</fullName>
    </submittedName>
</protein>